<dbReference type="CDD" id="cd15517">
    <property type="entry name" value="PHD_TCF19_like"/>
    <property type="match status" value="1"/>
</dbReference>
<dbReference type="PROSITE" id="PS01359">
    <property type="entry name" value="ZF_PHD_1"/>
    <property type="match status" value="1"/>
</dbReference>
<accession>A0A7J7IVV4</accession>
<keyword evidence="7" id="KW-1185">Reference proteome</keyword>
<evidence type="ECO:0000256" key="4">
    <source>
        <dbReference type="PROSITE-ProRule" id="PRU00146"/>
    </source>
</evidence>
<dbReference type="InterPro" id="IPR001965">
    <property type="entry name" value="Znf_PHD"/>
</dbReference>
<comment type="caution">
    <text evidence="6">The sequence shown here is derived from an EMBL/GenBank/DDBJ whole genome shotgun (WGS) entry which is preliminary data.</text>
</comment>
<dbReference type="InterPro" id="IPR019787">
    <property type="entry name" value="Znf_PHD-finger"/>
</dbReference>
<gene>
    <name evidence="6" type="ORF">EB796_023755</name>
</gene>
<dbReference type="InterPro" id="IPR019786">
    <property type="entry name" value="Zinc_finger_PHD-type_CS"/>
</dbReference>
<dbReference type="PROSITE" id="PS50016">
    <property type="entry name" value="ZF_PHD_2"/>
    <property type="match status" value="1"/>
</dbReference>
<dbReference type="Pfam" id="PF00628">
    <property type="entry name" value="PHD"/>
    <property type="match status" value="1"/>
</dbReference>
<evidence type="ECO:0000256" key="1">
    <source>
        <dbReference type="ARBA" id="ARBA00022723"/>
    </source>
</evidence>
<name>A0A7J7IVV4_BUGNE</name>
<evidence type="ECO:0000313" key="7">
    <source>
        <dbReference type="Proteomes" id="UP000593567"/>
    </source>
</evidence>
<dbReference type="SMART" id="SM00249">
    <property type="entry name" value="PHD"/>
    <property type="match status" value="1"/>
</dbReference>
<dbReference type="OrthoDB" id="6142893at2759"/>
<dbReference type="InterPro" id="IPR013083">
    <property type="entry name" value="Znf_RING/FYVE/PHD"/>
</dbReference>
<dbReference type="SUPFAM" id="SSF57903">
    <property type="entry name" value="FYVE/PHD zinc finger"/>
    <property type="match status" value="1"/>
</dbReference>
<sequence length="212" mass="24088">MFVFDQSTLRHGNIMRFAVVVVPFLLLLAVIMSFTEEELAEKCGRCVGGFLPDEDGVQCDECNDWFHYECEGIQPEDQEKLAHQFSKFYCSTCSSKDSTSPKTRKKLKTPCSKIVIDVPNVLPCALPQWQAIKQQLKDARKICLYYSDFDADENNISEGQKCNRFISRALQSLNSAHRIFKQELQCASPVFKRDGSFLRTVAADTGIFEGNF</sequence>
<feature type="domain" description="PHD-type" evidence="5">
    <location>
        <begin position="40"/>
        <end position="96"/>
    </location>
</feature>
<dbReference type="InterPro" id="IPR011011">
    <property type="entry name" value="Znf_FYVE_PHD"/>
</dbReference>
<proteinExistence type="predicted"/>
<dbReference type="EMBL" id="VXIV02003350">
    <property type="protein sequence ID" value="KAF6017945.1"/>
    <property type="molecule type" value="Genomic_DNA"/>
</dbReference>
<evidence type="ECO:0000259" key="5">
    <source>
        <dbReference type="PROSITE" id="PS50016"/>
    </source>
</evidence>
<keyword evidence="2 4" id="KW-0863">Zinc-finger</keyword>
<protein>
    <recommendedName>
        <fullName evidence="5">PHD-type domain-containing protein</fullName>
    </recommendedName>
</protein>
<dbReference type="Proteomes" id="UP000593567">
    <property type="component" value="Unassembled WGS sequence"/>
</dbReference>
<keyword evidence="1" id="KW-0479">Metal-binding</keyword>
<dbReference type="Gene3D" id="3.30.40.10">
    <property type="entry name" value="Zinc/RING finger domain, C3HC4 (zinc finger)"/>
    <property type="match status" value="1"/>
</dbReference>
<organism evidence="6 7">
    <name type="scientific">Bugula neritina</name>
    <name type="common">Brown bryozoan</name>
    <name type="synonym">Sertularia neritina</name>
    <dbReference type="NCBI Taxonomy" id="10212"/>
    <lineage>
        <taxon>Eukaryota</taxon>
        <taxon>Metazoa</taxon>
        <taxon>Spiralia</taxon>
        <taxon>Lophotrochozoa</taxon>
        <taxon>Bryozoa</taxon>
        <taxon>Gymnolaemata</taxon>
        <taxon>Cheilostomatida</taxon>
        <taxon>Flustrina</taxon>
        <taxon>Buguloidea</taxon>
        <taxon>Bugulidae</taxon>
        <taxon>Bugula</taxon>
    </lineage>
</organism>
<keyword evidence="3" id="KW-0862">Zinc</keyword>
<reference evidence="6" key="1">
    <citation type="submission" date="2020-06" db="EMBL/GenBank/DDBJ databases">
        <title>Draft genome of Bugula neritina, a colonial animal packing powerful symbionts and potential medicines.</title>
        <authorList>
            <person name="Rayko M."/>
        </authorList>
    </citation>
    <scope>NUCLEOTIDE SEQUENCE [LARGE SCALE GENOMIC DNA]</scope>
    <source>
        <strain evidence="6">Kwan_BN1</strain>
    </source>
</reference>
<evidence type="ECO:0000256" key="3">
    <source>
        <dbReference type="ARBA" id="ARBA00022833"/>
    </source>
</evidence>
<dbReference type="AlphaFoldDB" id="A0A7J7IVV4"/>
<dbReference type="GO" id="GO:0008270">
    <property type="term" value="F:zinc ion binding"/>
    <property type="evidence" value="ECO:0007669"/>
    <property type="project" value="UniProtKB-KW"/>
</dbReference>
<evidence type="ECO:0000313" key="6">
    <source>
        <dbReference type="EMBL" id="KAF6017945.1"/>
    </source>
</evidence>
<evidence type="ECO:0000256" key="2">
    <source>
        <dbReference type="ARBA" id="ARBA00022771"/>
    </source>
</evidence>